<dbReference type="InterPro" id="IPR004352">
    <property type="entry name" value="GH114_TIM-barrel"/>
</dbReference>
<dbReference type="CDD" id="cd10922">
    <property type="entry name" value="CE4_PelA_like_C"/>
    <property type="match status" value="1"/>
</dbReference>
<dbReference type="PANTHER" id="PTHR35882">
    <property type="entry name" value="PELA"/>
    <property type="match status" value="1"/>
</dbReference>
<feature type="chain" id="PRO_5027995368" description="Glycoside-hydrolase family GH114 TIM-barrel domain-containing protein" evidence="1">
    <location>
        <begin position="23"/>
        <end position="918"/>
    </location>
</feature>
<proteinExistence type="predicted"/>
<dbReference type="InterPro" id="IPR017853">
    <property type="entry name" value="GH"/>
</dbReference>
<sequence length="918" mass="105625">MKHLCCSKFLLLLLVLACNLFAGLQSKSAVLYYAEKISYPMVGIHDYIIVQPSHTNVYTHGFEVYRDKIYAYVSLGEIDRDTPAYKYVDKNWIVGENKAWKSDVLDLSNPDYQKFFFSKLIEPQIKRGFKNFFFDTLDSYELVAKTPAQREKSQKALIHIINTFHARYPDAKLIINRGFEIIDKVHSALSAVLFESYYRGVHGKKASYYGVDEKNRVWLDAQLQKVRKYNLDIIAVDYLPFQEINTSKAKQLVQDLEAKGFIPYVSTQDLNIYGKSSKEPIKREILTLIDTSQHDKMETGAHLYGALPLEYLGYIQKLYDVHQPLPTMEQMQQYAGVIVWLPHSYPDAAKLVSWLTQVKNAGIKIVFAGSFGIDNINLLHDFHISTKEYQHPKNNTNSITRSNKVMGFEMPVPLAYSSYYINISAGKPLYKIADSKKHTATLAAYMPWGGFAIDNAFMTTIGDDNIWTINPFEFFKKALGLKSLPVPDPTTENGKRIFFSHIDGDAIMNRVEWNPKLFSGDIIYSDILKKYPLPISVSIVGAEVDDNGLYPKLAPQLQTIVKNIYKLPNIEAATHTFSHPFYWEMIHNGTLSAQYRLKPKGYTFSLDYEIQGMLQEINTKYYPKDKMPKANTIFWSGDCMPQLNALSFVYKHKILNINGGDTYITNLHPWLSYVAPTGLERGEYYQIYTGAQNENVYTNDWHGPYWGFKNAVQTFKLTNSPRRLKPMDIYYHYYSASKRASLNALKYVYDYALKQNINPMFTSEYIPKAMDYYTVSMAKEGEKILFAGLKDLKNIRIEKKNVSIDLNNSRNIAGYKHFEQHTYLHVGTDSKAIIDMHPKESKQPYLVSANGKIIEFRQDAKHFHLKLHAHVPVKMELFVPQECRYTLSKGYTKEQEKGNILSLNYKTKTEVVVDAICK</sequence>
<name>A0A7C3FXS1_9BACT</name>
<dbReference type="InterPro" id="IPR013785">
    <property type="entry name" value="Aldolase_TIM"/>
</dbReference>
<evidence type="ECO:0000259" key="2">
    <source>
        <dbReference type="Pfam" id="PF03537"/>
    </source>
</evidence>
<dbReference type="AlphaFoldDB" id="A0A7C3FXS1"/>
<protein>
    <recommendedName>
        <fullName evidence="2">Glycoside-hydrolase family GH114 TIM-barrel domain-containing protein</fullName>
    </recommendedName>
</protein>
<dbReference type="PANTHER" id="PTHR35882:SF2">
    <property type="entry name" value="PELA"/>
    <property type="match status" value="1"/>
</dbReference>
<dbReference type="Pfam" id="PF03537">
    <property type="entry name" value="Glyco_hydro_114"/>
    <property type="match status" value="1"/>
</dbReference>
<dbReference type="EMBL" id="DRNH01000208">
    <property type="protein sequence ID" value="HFB53850.1"/>
    <property type="molecule type" value="Genomic_DNA"/>
</dbReference>
<accession>A0A7C3FXS1</accession>
<feature type="signal peptide" evidence="1">
    <location>
        <begin position="1"/>
        <end position="22"/>
    </location>
</feature>
<feature type="domain" description="Glycoside-hydrolase family GH114 TIM-barrel" evidence="2">
    <location>
        <begin position="68"/>
        <end position="270"/>
    </location>
</feature>
<dbReference type="Gene3D" id="3.20.20.70">
    <property type="entry name" value="Aldolase class I"/>
    <property type="match status" value="1"/>
</dbReference>
<gene>
    <name evidence="3" type="ORF">ENJ67_03880</name>
</gene>
<reference evidence="3" key="1">
    <citation type="journal article" date="2020" name="mSystems">
        <title>Genome- and Community-Level Interaction Insights into Carbon Utilization and Element Cycling Functions of Hydrothermarchaeota in Hydrothermal Sediment.</title>
        <authorList>
            <person name="Zhou Z."/>
            <person name="Liu Y."/>
            <person name="Xu W."/>
            <person name="Pan J."/>
            <person name="Luo Z.H."/>
            <person name="Li M."/>
        </authorList>
    </citation>
    <scope>NUCLEOTIDE SEQUENCE [LARGE SCALE GENOMIC DNA]</scope>
    <source>
        <strain evidence="3">HyVt-507</strain>
    </source>
</reference>
<dbReference type="PIRSF" id="PIRSF029570">
    <property type="entry name" value="UCP029570"/>
    <property type="match status" value="1"/>
</dbReference>
<organism evidence="3">
    <name type="scientific">Sulfurimonas autotrophica</name>
    <dbReference type="NCBI Taxonomy" id="202747"/>
    <lineage>
        <taxon>Bacteria</taxon>
        <taxon>Pseudomonadati</taxon>
        <taxon>Campylobacterota</taxon>
        <taxon>Epsilonproteobacteria</taxon>
        <taxon>Campylobacterales</taxon>
        <taxon>Sulfurimonadaceae</taxon>
        <taxon>Sulfurimonas</taxon>
    </lineage>
</organism>
<keyword evidence="1" id="KW-0732">Signal</keyword>
<comment type="caution">
    <text evidence="3">The sequence shown here is derived from an EMBL/GenBank/DDBJ whole genome shotgun (WGS) entry which is preliminary data.</text>
</comment>
<dbReference type="InterPro" id="IPR016925">
    <property type="entry name" value="UCP029570"/>
</dbReference>
<evidence type="ECO:0000256" key="1">
    <source>
        <dbReference type="SAM" id="SignalP"/>
    </source>
</evidence>
<dbReference type="Proteomes" id="UP000886390">
    <property type="component" value="Unassembled WGS sequence"/>
</dbReference>
<dbReference type="SUPFAM" id="SSF51445">
    <property type="entry name" value="(Trans)glycosidases"/>
    <property type="match status" value="1"/>
</dbReference>
<evidence type="ECO:0000313" key="3">
    <source>
        <dbReference type="EMBL" id="HFB53850.1"/>
    </source>
</evidence>